<gene>
    <name evidence="2" type="ORF">LEMA_uP055330.1</name>
</gene>
<protein>
    <submittedName>
        <fullName evidence="2">Predicted protein</fullName>
    </submittedName>
</protein>
<reference evidence="3" key="1">
    <citation type="journal article" date="2011" name="Nat. Commun.">
        <title>Effector diversification within compartments of the Leptosphaeria maculans genome affected by Repeat-Induced Point mutations.</title>
        <authorList>
            <person name="Rouxel T."/>
            <person name="Grandaubert J."/>
            <person name="Hane J.K."/>
            <person name="Hoede C."/>
            <person name="van de Wouw A.P."/>
            <person name="Couloux A."/>
            <person name="Dominguez V."/>
            <person name="Anthouard V."/>
            <person name="Bally P."/>
            <person name="Bourras S."/>
            <person name="Cozijnsen A.J."/>
            <person name="Ciuffetti L.M."/>
            <person name="Degrave A."/>
            <person name="Dilmaghani A."/>
            <person name="Duret L."/>
            <person name="Fudal I."/>
            <person name="Goodwin S.B."/>
            <person name="Gout L."/>
            <person name="Glaser N."/>
            <person name="Linglin J."/>
            <person name="Kema G.H.J."/>
            <person name="Lapalu N."/>
            <person name="Lawrence C.B."/>
            <person name="May K."/>
            <person name="Meyer M."/>
            <person name="Ollivier B."/>
            <person name="Poulain J."/>
            <person name="Schoch C.L."/>
            <person name="Simon A."/>
            <person name="Spatafora J.W."/>
            <person name="Stachowiak A."/>
            <person name="Turgeon B.G."/>
            <person name="Tyler B.M."/>
            <person name="Vincent D."/>
            <person name="Weissenbach J."/>
            <person name="Amselem J."/>
            <person name="Quesneville H."/>
            <person name="Oliver R.P."/>
            <person name="Wincker P."/>
            <person name="Balesdent M.-H."/>
            <person name="Howlett B.J."/>
        </authorList>
    </citation>
    <scope>NUCLEOTIDE SEQUENCE [LARGE SCALE GENOMIC DNA]</scope>
    <source>
        <strain evidence="3">JN3 / isolate v23.1.3 / race Av1-4-5-6-7-8</strain>
    </source>
</reference>
<organism evidence="3">
    <name type="scientific">Leptosphaeria maculans (strain JN3 / isolate v23.1.3 / race Av1-4-5-6-7-8)</name>
    <name type="common">Blackleg fungus</name>
    <name type="synonym">Phoma lingam</name>
    <dbReference type="NCBI Taxonomy" id="985895"/>
    <lineage>
        <taxon>Eukaryota</taxon>
        <taxon>Fungi</taxon>
        <taxon>Dikarya</taxon>
        <taxon>Ascomycota</taxon>
        <taxon>Pezizomycotina</taxon>
        <taxon>Dothideomycetes</taxon>
        <taxon>Pleosporomycetidae</taxon>
        <taxon>Pleosporales</taxon>
        <taxon>Pleosporineae</taxon>
        <taxon>Leptosphaeriaceae</taxon>
        <taxon>Plenodomus</taxon>
        <taxon>Plenodomus lingam/Leptosphaeria maculans species complex</taxon>
    </lineage>
</organism>
<dbReference type="VEuPathDB" id="FungiDB:LEMA_uP055330.1"/>
<proteinExistence type="predicted"/>
<feature type="region of interest" description="Disordered" evidence="1">
    <location>
        <begin position="1"/>
        <end position="44"/>
    </location>
</feature>
<name>E4ZLZ7_LEPMJ</name>
<evidence type="ECO:0000256" key="1">
    <source>
        <dbReference type="SAM" id="MobiDB-lite"/>
    </source>
</evidence>
<evidence type="ECO:0000313" key="3">
    <source>
        <dbReference type="Proteomes" id="UP000002668"/>
    </source>
</evidence>
<accession>E4ZLZ7</accession>
<keyword evidence="3" id="KW-1185">Reference proteome</keyword>
<dbReference type="InParanoid" id="E4ZLZ7"/>
<dbReference type="AlphaFoldDB" id="E4ZLZ7"/>
<dbReference type="Proteomes" id="UP000002668">
    <property type="component" value="Genome"/>
</dbReference>
<sequence length="65" mass="7341">MKKRTGRERRDDKVKRTKHRPSIYSTSRPPTPPPWHPSTTQPCRVASRKSLLSYTGAHTSAALGN</sequence>
<dbReference type="EMBL" id="FP929094">
    <property type="protein sequence ID" value="CBX92827.1"/>
    <property type="molecule type" value="Genomic_DNA"/>
</dbReference>
<dbReference type="HOGENOM" id="CLU_2850128_0_0_1"/>
<evidence type="ECO:0000313" key="2">
    <source>
        <dbReference type="EMBL" id="CBX92827.1"/>
    </source>
</evidence>